<proteinExistence type="predicted"/>
<evidence type="ECO:0000313" key="3">
    <source>
        <dbReference type="EMBL" id="AHK63406.1"/>
    </source>
</evidence>
<organism evidence="3 4">
    <name type="scientific">Chlamydia avium 10DC88</name>
    <dbReference type="NCBI Taxonomy" id="1229831"/>
    <lineage>
        <taxon>Bacteria</taxon>
        <taxon>Pseudomonadati</taxon>
        <taxon>Chlamydiota</taxon>
        <taxon>Chlamydiia</taxon>
        <taxon>Chlamydiales</taxon>
        <taxon>Chlamydiaceae</taxon>
        <taxon>Chlamydia/Chlamydophila group</taxon>
        <taxon>Chlamydia</taxon>
    </lineage>
</organism>
<feature type="domain" description="NusB/RsmB/TIM44" evidence="2">
    <location>
        <begin position="28"/>
        <end position="152"/>
    </location>
</feature>
<dbReference type="STRING" id="1229831.M832_05430"/>
<dbReference type="eggNOG" id="COG0781">
    <property type="taxonomic scope" value="Bacteria"/>
</dbReference>
<dbReference type="KEGG" id="cav:M832_05430"/>
<dbReference type="InterPro" id="IPR035926">
    <property type="entry name" value="NusB-like_sf"/>
</dbReference>
<evidence type="ECO:0000313" key="4">
    <source>
        <dbReference type="Proteomes" id="UP000019433"/>
    </source>
</evidence>
<dbReference type="EMBL" id="CP006571">
    <property type="protein sequence ID" value="AHK63406.1"/>
    <property type="molecule type" value="Genomic_DNA"/>
</dbReference>
<dbReference type="Pfam" id="PF01029">
    <property type="entry name" value="NusB"/>
    <property type="match status" value="1"/>
</dbReference>
<evidence type="ECO:0000256" key="1">
    <source>
        <dbReference type="ARBA" id="ARBA00022884"/>
    </source>
</evidence>
<dbReference type="NCBIfam" id="NF001230">
    <property type="entry name" value="PRK00202.2-5"/>
    <property type="match status" value="1"/>
</dbReference>
<evidence type="ECO:0000259" key="2">
    <source>
        <dbReference type="Pfam" id="PF01029"/>
    </source>
</evidence>
<reference evidence="3 4" key="1">
    <citation type="journal article" date="2014" name="Syst. Appl. Microbiol.">
        <title>Evidence for the existence of two new members of the family Chlamydiaceae and proposal of Chlamydia avium sp. nov. and Chlamydia gallinacea sp. nov.</title>
        <authorList>
            <person name="Sachse K."/>
            <person name="Laroucau K."/>
            <person name="Riege K."/>
            <person name="Wehner S."/>
            <person name="Dilcher M."/>
            <person name="Creasy H.H."/>
            <person name="Weidmann M."/>
            <person name="Myers G."/>
            <person name="Vorimore F."/>
            <person name="Vicari N."/>
            <person name="Magnino S."/>
            <person name="Liebler-Tenorio E."/>
            <person name="Ruettger A."/>
            <person name="Bavoil P.M."/>
            <person name="Hufert F.T."/>
            <person name="Rossello-Mora R."/>
            <person name="Marz M."/>
        </authorList>
    </citation>
    <scope>NUCLEOTIDE SEQUENCE [LARGE SCALE GENOMIC DNA]</scope>
    <source>
        <strain evidence="3 4">10DC88</strain>
    </source>
</reference>
<dbReference type="GO" id="GO:0003723">
    <property type="term" value="F:RNA binding"/>
    <property type="evidence" value="ECO:0007669"/>
    <property type="project" value="UniProtKB-KW"/>
</dbReference>
<dbReference type="HOGENOM" id="CLU_087843_3_3_0"/>
<dbReference type="Gene3D" id="1.10.940.10">
    <property type="entry name" value="NusB-like"/>
    <property type="match status" value="1"/>
</dbReference>
<dbReference type="GO" id="GO:0006355">
    <property type="term" value="P:regulation of DNA-templated transcription"/>
    <property type="evidence" value="ECO:0007669"/>
    <property type="project" value="InterPro"/>
</dbReference>
<protein>
    <submittedName>
        <fullName evidence="3">N utilization substance B-like protein</fullName>
    </submittedName>
</protein>
<keyword evidence="1" id="KW-0694">RNA-binding</keyword>
<accession>W8JFR9</accession>
<sequence length="170" mass="19080">MFGVVMSTLTSDFPGAYVKLPRSLPRRKMREVVLQILYALSMDPSSEASLVPLVMSETAVAQRHVLLALNTSKEILAKSLELDVLISQTIKTISFSKLTLMEKNVLRLTLFEYFYNDKPISTAILIAEATRLIKKFSYVEACALIYAVLNDIFRLSLPTIENSETRLICG</sequence>
<dbReference type="InterPro" id="IPR006027">
    <property type="entry name" value="NusB_RsmB_TIM44"/>
</dbReference>
<dbReference type="Proteomes" id="UP000019433">
    <property type="component" value="Chromosome"/>
</dbReference>
<name>W8JFR9_9CHLA</name>
<dbReference type="SUPFAM" id="SSF48013">
    <property type="entry name" value="NusB-like"/>
    <property type="match status" value="1"/>
</dbReference>
<dbReference type="AlphaFoldDB" id="W8JFR9"/>
<gene>
    <name evidence="3" type="primary">nusB</name>
    <name evidence="3" type="ORF">M832_05430</name>
</gene>
<dbReference type="PATRIC" id="fig|1229831.3.peg.551"/>